<name>A0A8J4TUE0_CLAMG</name>
<dbReference type="Proteomes" id="UP000727407">
    <property type="component" value="Unassembled WGS sequence"/>
</dbReference>
<feature type="non-terminal residue" evidence="1">
    <location>
        <position position="1"/>
    </location>
</feature>
<feature type="non-terminal residue" evidence="1">
    <location>
        <position position="50"/>
    </location>
</feature>
<accession>A0A8J4TUE0</accession>
<sequence>CAEEQAFLLKPASCTCVSLSAFVSSSAVFVSPSQQVGMTVFSVVGGKPGL</sequence>
<evidence type="ECO:0000313" key="1">
    <source>
        <dbReference type="EMBL" id="KAF5902080.1"/>
    </source>
</evidence>
<evidence type="ECO:0000313" key="2">
    <source>
        <dbReference type="Proteomes" id="UP000727407"/>
    </source>
</evidence>
<gene>
    <name evidence="1" type="ORF">DAT39_008207</name>
</gene>
<dbReference type="EMBL" id="QNUK01000098">
    <property type="protein sequence ID" value="KAF5902080.1"/>
    <property type="molecule type" value="Genomic_DNA"/>
</dbReference>
<protein>
    <submittedName>
        <fullName evidence="1">Uncharacterized protein</fullName>
    </submittedName>
</protein>
<comment type="caution">
    <text evidence="1">The sequence shown here is derived from an EMBL/GenBank/DDBJ whole genome shotgun (WGS) entry which is preliminary data.</text>
</comment>
<keyword evidence="2" id="KW-1185">Reference proteome</keyword>
<dbReference type="AlphaFoldDB" id="A0A8J4TUE0"/>
<organism evidence="1 2">
    <name type="scientific">Clarias magur</name>
    <name type="common">Asian catfish</name>
    <name type="synonym">Macropteronotus magur</name>
    <dbReference type="NCBI Taxonomy" id="1594786"/>
    <lineage>
        <taxon>Eukaryota</taxon>
        <taxon>Metazoa</taxon>
        <taxon>Chordata</taxon>
        <taxon>Craniata</taxon>
        <taxon>Vertebrata</taxon>
        <taxon>Euteleostomi</taxon>
        <taxon>Actinopterygii</taxon>
        <taxon>Neopterygii</taxon>
        <taxon>Teleostei</taxon>
        <taxon>Ostariophysi</taxon>
        <taxon>Siluriformes</taxon>
        <taxon>Clariidae</taxon>
        <taxon>Clarias</taxon>
    </lineage>
</organism>
<proteinExistence type="predicted"/>
<reference evidence="1" key="1">
    <citation type="submission" date="2020-07" db="EMBL/GenBank/DDBJ databases">
        <title>Clarias magur genome sequencing, assembly and annotation.</title>
        <authorList>
            <person name="Kushwaha B."/>
            <person name="Kumar R."/>
            <person name="Das P."/>
            <person name="Joshi C.G."/>
            <person name="Kumar D."/>
            <person name="Nagpure N.S."/>
            <person name="Pandey M."/>
            <person name="Agarwal S."/>
            <person name="Srivastava S."/>
            <person name="Singh M."/>
            <person name="Sahoo L."/>
            <person name="Jayasankar P."/>
            <person name="Meher P.K."/>
            <person name="Koringa P.G."/>
            <person name="Iquebal M.A."/>
            <person name="Das S.P."/>
            <person name="Bit A."/>
            <person name="Patnaik S."/>
            <person name="Patel N."/>
            <person name="Shah T.M."/>
            <person name="Hinsu A."/>
            <person name="Jena J.K."/>
        </authorList>
    </citation>
    <scope>NUCLEOTIDE SEQUENCE</scope>
    <source>
        <strain evidence="1">CIFAMagur01</strain>
        <tissue evidence="1">Testis</tissue>
    </source>
</reference>